<dbReference type="EMBL" id="JHQK01000014">
    <property type="protein sequence ID" value="KHN66089.1"/>
    <property type="molecule type" value="Genomic_DNA"/>
</dbReference>
<evidence type="ECO:0000256" key="1">
    <source>
        <dbReference type="SAM" id="SignalP"/>
    </source>
</evidence>
<comment type="caution">
    <text evidence="2">The sequence shown here is derived from an EMBL/GenBank/DDBJ whole genome shotgun (WGS) entry which is preliminary data.</text>
</comment>
<accession>A0A0B2UA31</accession>
<dbReference type="AlphaFoldDB" id="A0A0B2UA31"/>
<feature type="signal peptide" evidence="1">
    <location>
        <begin position="1"/>
        <end position="21"/>
    </location>
</feature>
<evidence type="ECO:0000313" key="2">
    <source>
        <dbReference type="EMBL" id="KHN66089.1"/>
    </source>
</evidence>
<name>A0A0B2UA31_9GAMM</name>
<dbReference type="Proteomes" id="UP000031012">
    <property type="component" value="Unassembled WGS sequence"/>
</dbReference>
<keyword evidence="1" id="KW-0732">Signal</keyword>
<organism evidence="2 3">
    <name type="scientific">Acinetobacter oleivorans</name>
    <dbReference type="NCBI Taxonomy" id="1148157"/>
    <lineage>
        <taxon>Bacteria</taxon>
        <taxon>Pseudomonadati</taxon>
        <taxon>Pseudomonadota</taxon>
        <taxon>Gammaproteobacteria</taxon>
        <taxon>Moraxellales</taxon>
        <taxon>Moraxellaceae</taxon>
        <taxon>Acinetobacter</taxon>
    </lineage>
</organism>
<sequence length="91" mass="10391">MSLYNYSVFLGGLLFVSVAFAGQKNNAQRDFYLKCMAAGHSRASCTCIYHRLERQYSPKLMLKLGSLSLQSPEVPRDFIKTMKRTMQQCQS</sequence>
<proteinExistence type="predicted"/>
<gene>
    <name evidence="2" type="ORF">DH17_03590</name>
</gene>
<protein>
    <submittedName>
        <fullName evidence="2">Uncharacterized protein</fullName>
    </submittedName>
</protein>
<reference evidence="2 3" key="1">
    <citation type="submission" date="2014-03" db="EMBL/GenBank/DDBJ databases">
        <title>Genome sequence of the diesel-degrader and plant-growth promoter Acinetobacter oleivorans PF-1 isolated from the roots of poplar tree.</title>
        <authorList>
            <person name="Gkorezis P."/>
            <person name="van Hamme J."/>
            <person name="Rineau F."/>
            <person name="Vangronsveld J."/>
            <person name="Francetti A."/>
        </authorList>
    </citation>
    <scope>NUCLEOTIDE SEQUENCE [LARGE SCALE GENOMIC DNA]</scope>
    <source>
        <strain evidence="2 3">PF1</strain>
    </source>
</reference>
<evidence type="ECO:0000313" key="3">
    <source>
        <dbReference type="Proteomes" id="UP000031012"/>
    </source>
</evidence>
<feature type="chain" id="PRO_5002076190" evidence="1">
    <location>
        <begin position="22"/>
        <end position="91"/>
    </location>
</feature>